<name>A0A968KRC0_9SPIO</name>
<sequence length="289" mass="32315">MQFKSIYIFGFFTLLSMFAYAQETQASKIGIKGEINFNYSHLIGGKGVGLGGFSQDFMNIVPAMGRFQHDRTQVNLRHPSYNIGVAGNVQIPIYDNAHIRIYTSLEYGIRYSYERSDIFYARNTTIDPGTGNELDESYPTMPTQFGGPGNTDTLRVHALINQIHFGFRMEHVHSRLHAGFMIGTTFYNPLHARWTQRRQQTGSNAPADWIQSVDYEVTGRETILIGKEAGAHAQIFSLGGTSEVLLSLQGRVGYGPLYLGVTYSTNVRVNVVSFDVGFTLHTFGKRSSN</sequence>
<dbReference type="RefSeq" id="WP_167700209.1">
    <property type="nucleotide sequence ID" value="NZ_CP118174.1"/>
</dbReference>
<dbReference type="AlphaFoldDB" id="A0A968KRC0"/>
<evidence type="ECO:0000256" key="1">
    <source>
        <dbReference type="SAM" id="SignalP"/>
    </source>
</evidence>
<evidence type="ECO:0000313" key="3">
    <source>
        <dbReference type="Proteomes" id="UP000711995"/>
    </source>
</evidence>
<dbReference type="EMBL" id="JAATLJ010000001">
    <property type="protein sequence ID" value="NIZ40619.1"/>
    <property type="molecule type" value="Genomic_DNA"/>
</dbReference>
<protein>
    <recommendedName>
        <fullName evidence="4">Outer membrane protein beta-barrel domain-containing protein</fullName>
    </recommendedName>
</protein>
<gene>
    <name evidence="2" type="ORF">HCT14_03710</name>
</gene>
<feature type="signal peptide" evidence="1">
    <location>
        <begin position="1"/>
        <end position="21"/>
    </location>
</feature>
<proteinExistence type="predicted"/>
<organism evidence="2 3">
    <name type="scientific">Entomospira entomophila</name>
    <dbReference type="NCBI Taxonomy" id="2719988"/>
    <lineage>
        <taxon>Bacteria</taxon>
        <taxon>Pseudomonadati</taxon>
        <taxon>Spirochaetota</taxon>
        <taxon>Spirochaetia</taxon>
        <taxon>Spirochaetales</taxon>
        <taxon>Spirochaetaceae</taxon>
        <taxon>Entomospira</taxon>
    </lineage>
</organism>
<reference evidence="2 3" key="1">
    <citation type="submission" date="2020-03" db="EMBL/GenBank/DDBJ databases">
        <title>Spirochaetal bacteria isolated from arthropods constitute a novel genus Entomospira genus novum within the order Spirochaetales.</title>
        <authorList>
            <person name="Grana-Miraglia L."/>
            <person name="Sikutova S."/>
            <person name="Fingerle V."/>
            <person name="Sing A."/>
            <person name="Castillo-Ramirez S."/>
            <person name="Margos G."/>
            <person name="Rudolf I."/>
        </authorList>
    </citation>
    <scope>NUCLEOTIDE SEQUENCE [LARGE SCALE GENOMIC DNA]</scope>
    <source>
        <strain evidence="2 3">BR193</strain>
    </source>
</reference>
<evidence type="ECO:0000313" key="2">
    <source>
        <dbReference type="EMBL" id="NIZ40619.1"/>
    </source>
</evidence>
<accession>A0A968KRC0</accession>
<comment type="caution">
    <text evidence="2">The sequence shown here is derived from an EMBL/GenBank/DDBJ whole genome shotgun (WGS) entry which is preliminary data.</text>
</comment>
<dbReference type="Proteomes" id="UP000711995">
    <property type="component" value="Unassembled WGS sequence"/>
</dbReference>
<keyword evidence="3" id="KW-1185">Reference proteome</keyword>
<keyword evidence="1" id="KW-0732">Signal</keyword>
<evidence type="ECO:0008006" key="4">
    <source>
        <dbReference type="Google" id="ProtNLM"/>
    </source>
</evidence>
<feature type="chain" id="PRO_5036753992" description="Outer membrane protein beta-barrel domain-containing protein" evidence="1">
    <location>
        <begin position="22"/>
        <end position="289"/>
    </location>
</feature>